<dbReference type="InterPro" id="IPR014748">
    <property type="entry name" value="Enoyl-CoA_hydra_C"/>
</dbReference>
<keyword evidence="3 6" id="KW-0456">Lyase</keyword>
<keyword evidence="7" id="KW-1185">Reference proteome</keyword>
<evidence type="ECO:0000256" key="1">
    <source>
        <dbReference type="ARBA" id="ARBA00005254"/>
    </source>
</evidence>
<dbReference type="NCBIfam" id="NF006100">
    <property type="entry name" value="PRK08252.1"/>
    <property type="match status" value="1"/>
</dbReference>
<feature type="compositionally biased region" description="Basic and acidic residues" evidence="5">
    <location>
        <begin position="251"/>
        <end position="265"/>
    </location>
</feature>
<comment type="similarity">
    <text evidence="1 4">Belongs to the enoyl-CoA hydratase/isomerase family.</text>
</comment>
<dbReference type="Gene3D" id="1.10.12.10">
    <property type="entry name" value="Lyase 2-enoyl-coa Hydratase, Chain A, domain 2"/>
    <property type="match status" value="1"/>
</dbReference>
<feature type="region of interest" description="Disordered" evidence="5">
    <location>
        <begin position="247"/>
        <end position="271"/>
    </location>
</feature>
<dbReference type="PANTHER" id="PTHR11941:SF169">
    <property type="entry name" value="(7AS)-7A-METHYL-1,5-DIOXO-2,3,5,6,7,7A-HEXAHYDRO-1H-INDENE-CARBOXYL-COA HYDROLASE"/>
    <property type="match status" value="1"/>
</dbReference>
<dbReference type="OrthoDB" id="7225138at2"/>
<comment type="caution">
    <text evidence="6">The sequence shown here is derived from an EMBL/GenBank/DDBJ whole genome shotgun (WGS) entry which is preliminary data.</text>
</comment>
<gene>
    <name evidence="6" type="primary">caiD_1</name>
    <name evidence="6" type="ORF">SPMU_22100</name>
</gene>
<keyword evidence="2" id="KW-0443">Lipid metabolism</keyword>
<dbReference type="CDD" id="cd06558">
    <property type="entry name" value="crotonase-like"/>
    <property type="match status" value="1"/>
</dbReference>
<dbReference type="InterPro" id="IPR029045">
    <property type="entry name" value="ClpP/crotonase-like_dom_sf"/>
</dbReference>
<dbReference type="Gene3D" id="3.90.226.10">
    <property type="entry name" value="2-enoyl-CoA Hydratase, Chain A, domain 1"/>
    <property type="match status" value="1"/>
</dbReference>
<dbReference type="Pfam" id="PF00378">
    <property type="entry name" value="ECH_1"/>
    <property type="match status" value="1"/>
</dbReference>
<dbReference type="InterPro" id="IPR018376">
    <property type="entry name" value="Enoyl-CoA_hyd/isom_CS"/>
</dbReference>
<dbReference type="InterPro" id="IPR001753">
    <property type="entry name" value="Enoyl-CoA_hydra/iso"/>
</dbReference>
<evidence type="ECO:0000313" key="6">
    <source>
        <dbReference type="EMBL" id="OWK29789.1"/>
    </source>
</evidence>
<dbReference type="EMBL" id="NBBJ01000003">
    <property type="protein sequence ID" value="OWK29789.1"/>
    <property type="molecule type" value="Genomic_DNA"/>
</dbReference>
<dbReference type="Proteomes" id="UP000197783">
    <property type="component" value="Unassembled WGS sequence"/>
</dbReference>
<dbReference type="PANTHER" id="PTHR11941">
    <property type="entry name" value="ENOYL-COA HYDRATASE-RELATED"/>
    <property type="match status" value="1"/>
</dbReference>
<reference evidence="6 7" key="1">
    <citation type="submission" date="2017-03" db="EMBL/GenBank/DDBJ databases">
        <title>Genome sequence of Sphingomonas mucosissima DSM 17494.</title>
        <authorList>
            <person name="Poehlein A."/>
            <person name="Wuebbeler J.H."/>
            <person name="Steinbuechel A."/>
            <person name="Daniel R."/>
        </authorList>
    </citation>
    <scope>NUCLEOTIDE SEQUENCE [LARGE SCALE GENOMIC DNA]</scope>
    <source>
        <strain evidence="6 7">DSM 17494</strain>
    </source>
</reference>
<evidence type="ECO:0000256" key="3">
    <source>
        <dbReference type="ARBA" id="ARBA00023239"/>
    </source>
</evidence>
<organism evidence="6 7">
    <name type="scientific">Sphingomonas mucosissima</name>
    <dbReference type="NCBI Taxonomy" id="370959"/>
    <lineage>
        <taxon>Bacteria</taxon>
        <taxon>Pseudomonadati</taxon>
        <taxon>Pseudomonadota</taxon>
        <taxon>Alphaproteobacteria</taxon>
        <taxon>Sphingomonadales</taxon>
        <taxon>Sphingomonadaceae</taxon>
        <taxon>Sphingomonas</taxon>
    </lineage>
</organism>
<dbReference type="PROSITE" id="PS00166">
    <property type="entry name" value="ENOYL_COA_HYDRATASE"/>
    <property type="match status" value="1"/>
</dbReference>
<dbReference type="SUPFAM" id="SSF52096">
    <property type="entry name" value="ClpP/crotonase"/>
    <property type="match status" value="1"/>
</dbReference>
<evidence type="ECO:0000256" key="2">
    <source>
        <dbReference type="ARBA" id="ARBA00023098"/>
    </source>
</evidence>
<dbReference type="EC" id="4.2.1.149" evidence="6"/>
<evidence type="ECO:0000256" key="5">
    <source>
        <dbReference type="SAM" id="MobiDB-lite"/>
    </source>
</evidence>
<evidence type="ECO:0000256" key="4">
    <source>
        <dbReference type="RuleBase" id="RU003707"/>
    </source>
</evidence>
<protein>
    <submittedName>
        <fullName evidence="6">Carnitinyl-CoA dehydratase</fullName>
        <ecNumber evidence="6">4.2.1.149</ecNumber>
    </submittedName>
</protein>
<dbReference type="GO" id="GO:0006635">
    <property type="term" value="P:fatty acid beta-oxidation"/>
    <property type="evidence" value="ECO:0007669"/>
    <property type="project" value="TreeGrafter"/>
</dbReference>
<name>A0A245ZJ74_9SPHN</name>
<sequence length="271" mass="28519">MTERGAELGNEAVTVETRGNVMLITINRPEARNAVNRFVHEGVGDALEAADKDPEVRVVIVTGAGDKSFCAGADLVALSRGESLAPDDKTKAAWGFAGIVSHAISKPVIAAVNGMALGGGLEITLACDLAVAVDEAKFGLPEPKRGLFAAAGGVFRLPEQLPKKIAMEMILTGDPIDANRALELGLINAVAPREQLLDAAFALAERIAVNAPLSVQASKRMAQGISDGKVAREESAWAQNRAETKVVFTSEDSREGPKAFAEKRAPVWKAK</sequence>
<dbReference type="FunFam" id="3.90.226.10:FF:000009">
    <property type="entry name" value="Carnitinyl-CoA dehydratase"/>
    <property type="match status" value="1"/>
</dbReference>
<dbReference type="RefSeq" id="WP_088333895.1">
    <property type="nucleotide sequence ID" value="NZ_NBBJ01000003.1"/>
</dbReference>
<accession>A0A245ZJ74</accession>
<dbReference type="AlphaFoldDB" id="A0A245ZJ74"/>
<proteinExistence type="inferred from homology"/>
<dbReference type="GO" id="GO:0016829">
    <property type="term" value="F:lyase activity"/>
    <property type="evidence" value="ECO:0007669"/>
    <property type="project" value="UniProtKB-KW"/>
</dbReference>
<evidence type="ECO:0000313" key="7">
    <source>
        <dbReference type="Proteomes" id="UP000197783"/>
    </source>
</evidence>